<gene>
    <name evidence="17" type="ORF">G2W53_032177</name>
</gene>
<evidence type="ECO:0000256" key="12">
    <source>
        <dbReference type="ARBA" id="ARBA00023157"/>
    </source>
</evidence>
<dbReference type="FunFam" id="1.10.510.10:FF:000468">
    <property type="entry name" value="PTI1-like tyrosine-protein kinase 3"/>
    <property type="match status" value="1"/>
</dbReference>
<dbReference type="InterPro" id="IPR017441">
    <property type="entry name" value="Protein_kinase_ATP_BS"/>
</dbReference>
<dbReference type="InterPro" id="IPR057097">
    <property type="entry name" value="LysM_RLK3/10"/>
</dbReference>
<evidence type="ECO:0000313" key="17">
    <source>
        <dbReference type="EMBL" id="KAF7811201.1"/>
    </source>
</evidence>
<evidence type="ECO:0000256" key="3">
    <source>
        <dbReference type="ARBA" id="ARBA00022527"/>
    </source>
</evidence>
<dbReference type="GO" id="GO:0005886">
    <property type="term" value="C:plasma membrane"/>
    <property type="evidence" value="ECO:0007669"/>
    <property type="project" value="UniProtKB-SubCell"/>
</dbReference>
<protein>
    <submittedName>
        <fullName evidence="17">Chitin elicitor receptor kinase 1-like</fullName>
    </submittedName>
</protein>
<evidence type="ECO:0000313" key="18">
    <source>
        <dbReference type="Proteomes" id="UP000634136"/>
    </source>
</evidence>
<keyword evidence="4" id="KW-0808">Transferase</keyword>
<keyword evidence="5 14" id="KW-0812">Transmembrane</keyword>
<keyword evidence="17" id="KW-0675">Receptor</keyword>
<evidence type="ECO:0000256" key="2">
    <source>
        <dbReference type="ARBA" id="ARBA00022475"/>
    </source>
</evidence>
<evidence type="ECO:0000256" key="15">
    <source>
        <dbReference type="SAM" id="SignalP"/>
    </source>
</evidence>
<evidence type="ECO:0000256" key="9">
    <source>
        <dbReference type="ARBA" id="ARBA00022840"/>
    </source>
</evidence>
<keyword evidence="10 14" id="KW-1133">Transmembrane helix</keyword>
<keyword evidence="12" id="KW-1015">Disulfide bond</keyword>
<dbReference type="InterPro" id="IPR000719">
    <property type="entry name" value="Prot_kinase_dom"/>
</dbReference>
<keyword evidence="3" id="KW-0723">Serine/threonine-protein kinase</keyword>
<dbReference type="PROSITE" id="PS50011">
    <property type="entry name" value="PROTEIN_KINASE_DOM"/>
    <property type="match status" value="1"/>
</dbReference>
<dbReference type="PANTHER" id="PTHR46204">
    <property type="entry name" value="CHITIN ELICITOR RECEPTOR KINASE 1-RELATED"/>
    <property type="match status" value="1"/>
</dbReference>
<dbReference type="EMBL" id="JAAIUW010000010">
    <property type="protein sequence ID" value="KAF7811201.1"/>
    <property type="molecule type" value="Genomic_DNA"/>
</dbReference>
<keyword evidence="8 17" id="KW-0418">Kinase</keyword>
<dbReference type="OrthoDB" id="4062651at2759"/>
<feature type="chain" id="PRO_5032821565" evidence="15">
    <location>
        <begin position="21"/>
        <end position="596"/>
    </location>
</feature>
<dbReference type="GO" id="GO:0045087">
    <property type="term" value="P:innate immune response"/>
    <property type="evidence" value="ECO:0007669"/>
    <property type="project" value="InterPro"/>
</dbReference>
<dbReference type="SUPFAM" id="SSF56112">
    <property type="entry name" value="Protein kinase-like (PK-like)"/>
    <property type="match status" value="1"/>
</dbReference>
<evidence type="ECO:0000256" key="13">
    <source>
        <dbReference type="PROSITE-ProRule" id="PRU10141"/>
    </source>
</evidence>
<evidence type="ECO:0000256" key="14">
    <source>
        <dbReference type="SAM" id="Phobius"/>
    </source>
</evidence>
<dbReference type="InterPro" id="IPR044812">
    <property type="entry name" value="CERK1/LYK3-like"/>
</dbReference>
<sequence>MTTKSLVFLPFLLLILRAEANCRSGCKLALASYYLREGTNLSYISQIFGQKTSEILKFNPSIRNQDYVEKETRISVPFTCDCLNGVFLGHTFAYTTQPGDTYKKIAQIAFSNLTTEDWVERVNVFKPTEIPNGVVINVTVNCSCGDVRVSRDYGLFLTYPLRSGESLSEVSAEAGVPAEVVRRYNPDSDFGAGSGLVFVPARDDKGSFLPLRLIRAGISGGAIAGICVGAIGGGLLVALVVYVGMYRNRRKKVGEASILPSLPSQQHQSLQFGPGGSRLEKRLESVEVDSPRGITVDKSVEFSYEELAKATHGFSLSNKIGQGGFGSVFYAQLRDEKAAIKKMDMQASKEFLAELKVRLIGYCVESSLFLVYEYIENGNLSQHLRGSGGREALSWTARVQIALDAARGLEYIHEHTVPVYIHRDVKSANILIDKNYRGKVADFGLTRLTEYGSCSLQTRLEGTFGYMSPEYAQYGDVSPKVDVYAFGVVLYELVSAKEAIVKTNEPLNESKALIALPEQKDDLRKLVDPRLADNYPLDSVYKMCQLARACTHENPQLRPSMRSIVVALITLSSSNEDWDVGSFYENQAIMHLMAGR</sequence>
<dbReference type="Gene3D" id="1.10.510.10">
    <property type="entry name" value="Transferase(Phosphotransferase) domain 1"/>
    <property type="match status" value="1"/>
</dbReference>
<dbReference type="Pfam" id="PF07714">
    <property type="entry name" value="PK_Tyr_Ser-Thr"/>
    <property type="match status" value="1"/>
</dbReference>
<reference evidence="17" key="1">
    <citation type="submission" date="2020-09" db="EMBL/GenBank/DDBJ databases">
        <title>Genome-Enabled Discovery of Anthraquinone Biosynthesis in Senna tora.</title>
        <authorList>
            <person name="Kang S.-H."/>
            <person name="Pandey R.P."/>
            <person name="Lee C.-M."/>
            <person name="Sim J.-S."/>
            <person name="Jeong J.-T."/>
            <person name="Choi B.-S."/>
            <person name="Jung M."/>
            <person name="Ginzburg D."/>
            <person name="Zhao K."/>
            <person name="Won S.Y."/>
            <person name="Oh T.-J."/>
            <person name="Yu Y."/>
            <person name="Kim N.-H."/>
            <person name="Lee O.R."/>
            <person name="Lee T.-H."/>
            <person name="Bashyal P."/>
            <person name="Kim T.-S."/>
            <person name="Lee W.-H."/>
            <person name="Kawkins C."/>
            <person name="Kim C.-K."/>
            <person name="Kim J.S."/>
            <person name="Ahn B.O."/>
            <person name="Rhee S.Y."/>
            <person name="Sohng J.K."/>
        </authorList>
    </citation>
    <scope>NUCLEOTIDE SEQUENCE</scope>
    <source>
        <tissue evidence="17">Leaf</tissue>
    </source>
</reference>
<dbReference type="InterPro" id="IPR011009">
    <property type="entry name" value="Kinase-like_dom_sf"/>
</dbReference>
<dbReference type="PROSITE" id="PS00107">
    <property type="entry name" value="PROTEIN_KINASE_ATP"/>
    <property type="match status" value="1"/>
</dbReference>
<keyword evidence="9 13" id="KW-0067">ATP-binding</keyword>
<name>A0A834SYG9_9FABA</name>
<dbReference type="Pfam" id="PF23577">
    <property type="entry name" value="LysM_RLK"/>
    <property type="match status" value="1"/>
</dbReference>
<dbReference type="GO" id="GO:0019199">
    <property type="term" value="F:transmembrane receptor protein kinase activity"/>
    <property type="evidence" value="ECO:0007669"/>
    <property type="project" value="InterPro"/>
</dbReference>
<evidence type="ECO:0000256" key="11">
    <source>
        <dbReference type="ARBA" id="ARBA00023136"/>
    </source>
</evidence>
<keyword evidence="11 14" id="KW-0472">Membrane</keyword>
<dbReference type="GO" id="GO:0004674">
    <property type="term" value="F:protein serine/threonine kinase activity"/>
    <property type="evidence" value="ECO:0007669"/>
    <property type="project" value="UniProtKB-KW"/>
</dbReference>
<feature type="binding site" evidence="13">
    <location>
        <position position="342"/>
    </location>
    <ligand>
        <name>ATP</name>
        <dbReference type="ChEBI" id="CHEBI:30616"/>
    </ligand>
</feature>
<accession>A0A834SYG9</accession>
<keyword evidence="6 15" id="KW-0732">Signal</keyword>
<organism evidence="17 18">
    <name type="scientific">Senna tora</name>
    <dbReference type="NCBI Taxonomy" id="362788"/>
    <lineage>
        <taxon>Eukaryota</taxon>
        <taxon>Viridiplantae</taxon>
        <taxon>Streptophyta</taxon>
        <taxon>Embryophyta</taxon>
        <taxon>Tracheophyta</taxon>
        <taxon>Spermatophyta</taxon>
        <taxon>Magnoliopsida</taxon>
        <taxon>eudicotyledons</taxon>
        <taxon>Gunneridae</taxon>
        <taxon>Pentapetalae</taxon>
        <taxon>rosids</taxon>
        <taxon>fabids</taxon>
        <taxon>Fabales</taxon>
        <taxon>Fabaceae</taxon>
        <taxon>Caesalpinioideae</taxon>
        <taxon>Cassia clade</taxon>
        <taxon>Senna</taxon>
    </lineage>
</organism>
<evidence type="ECO:0000256" key="10">
    <source>
        <dbReference type="ARBA" id="ARBA00022989"/>
    </source>
</evidence>
<feature type="signal peptide" evidence="15">
    <location>
        <begin position="1"/>
        <end position="20"/>
    </location>
</feature>
<dbReference type="Proteomes" id="UP000634136">
    <property type="component" value="Unassembled WGS sequence"/>
</dbReference>
<evidence type="ECO:0000256" key="6">
    <source>
        <dbReference type="ARBA" id="ARBA00022729"/>
    </source>
</evidence>
<evidence type="ECO:0000256" key="7">
    <source>
        <dbReference type="ARBA" id="ARBA00022741"/>
    </source>
</evidence>
<evidence type="ECO:0000256" key="4">
    <source>
        <dbReference type="ARBA" id="ARBA00022679"/>
    </source>
</evidence>
<dbReference type="PROSITE" id="PS00108">
    <property type="entry name" value="PROTEIN_KINASE_ST"/>
    <property type="match status" value="1"/>
</dbReference>
<keyword evidence="18" id="KW-1185">Reference proteome</keyword>
<dbReference type="SMART" id="SM00220">
    <property type="entry name" value="S_TKc"/>
    <property type="match status" value="1"/>
</dbReference>
<feature type="transmembrane region" description="Helical" evidence="14">
    <location>
        <begin position="222"/>
        <end position="243"/>
    </location>
</feature>
<comment type="subcellular location">
    <subcellularLocation>
        <location evidence="1">Cell membrane</location>
        <topology evidence="1">Single-pass membrane protein</topology>
    </subcellularLocation>
</comment>
<proteinExistence type="predicted"/>
<evidence type="ECO:0000259" key="16">
    <source>
        <dbReference type="PROSITE" id="PS50011"/>
    </source>
</evidence>
<comment type="caution">
    <text evidence="17">The sequence shown here is derived from an EMBL/GenBank/DDBJ whole genome shotgun (WGS) entry which is preliminary data.</text>
</comment>
<keyword evidence="2" id="KW-1003">Cell membrane</keyword>
<feature type="domain" description="Protein kinase" evidence="16">
    <location>
        <begin position="314"/>
        <end position="571"/>
    </location>
</feature>
<dbReference type="InterPro" id="IPR008271">
    <property type="entry name" value="Ser/Thr_kinase_AS"/>
</dbReference>
<dbReference type="AlphaFoldDB" id="A0A834SYG9"/>
<dbReference type="Gene3D" id="3.30.200.20">
    <property type="entry name" value="Phosphorylase Kinase, domain 1"/>
    <property type="match status" value="1"/>
</dbReference>
<dbReference type="InterPro" id="IPR001245">
    <property type="entry name" value="Ser-Thr/Tyr_kinase_cat_dom"/>
</dbReference>
<evidence type="ECO:0000256" key="1">
    <source>
        <dbReference type="ARBA" id="ARBA00004162"/>
    </source>
</evidence>
<evidence type="ECO:0000256" key="5">
    <source>
        <dbReference type="ARBA" id="ARBA00022692"/>
    </source>
</evidence>
<dbReference type="GO" id="GO:0005524">
    <property type="term" value="F:ATP binding"/>
    <property type="evidence" value="ECO:0007669"/>
    <property type="project" value="UniProtKB-UniRule"/>
</dbReference>
<keyword evidence="7 13" id="KW-0547">Nucleotide-binding</keyword>
<dbReference type="PANTHER" id="PTHR46204:SF30">
    <property type="entry name" value="CHITIN ELICITOR RECEPTOR KINASE 1"/>
    <property type="match status" value="1"/>
</dbReference>
<evidence type="ECO:0000256" key="8">
    <source>
        <dbReference type="ARBA" id="ARBA00022777"/>
    </source>
</evidence>